<feature type="modified residue" description="4-aspartylphosphate" evidence="2">
    <location>
        <position position="56"/>
    </location>
</feature>
<dbReference type="PANTHER" id="PTHR44591">
    <property type="entry name" value="STRESS RESPONSE REGULATOR PROTEIN 1"/>
    <property type="match status" value="1"/>
</dbReference>
<sequence>MTHPSILVVDDEPDLRTLMDRILKRRGYDVRTAAGVEEARAALDAYAEPPDLVITDISMPDGRGLDLAEEVHKRYAGEVDVIFVSGYNRDRAVAEGLIHADSNLLEKPFNPSQLAETVEAALRVH</sequence>
<dbReference type="Pfam" id="PF00072">
    <property type="entry name" value="Response_reg"/>
    <property type="match status" value="1"/>
</dbReference>
<gene>
    <name evidence="4" type="ORF">Val02_40710</name>
</gene>
<protein>
    <recommendedName>
        <fullName evidence="3">Response regulatory domain-containing protein</fullName>
    </recommendedName>
</protein>
<dbReference type="Proteomes" id="UP000619260">
    <property type="component" value="Unassembled WGS sequence"/>
</dbReference>
<dbReference type="PROSITE" id="PS50110">
    <property type="entry name" value="RESPONSE_REGULATORY"/>
    <property type="match status" value="1"/>
</dbReference>
<evidence type="ECO:0000259" key="3">
    <source>
        <dbReference type="PROSITE" id="PS50110"/>
    </source>
</evidence>
<proteinExistence type="predicted"/>
<keyword evidence="1 2" id="KW-0597">Phosphoprotein</keyword>
<organism evidence="4 5">
    <name type="scientific">Virgisporangium aliadipatigenens</name>
    <dbReference type="NCBI Taxonomy" id="741659"/>
    <lineage>
        <taxon>Bacteria</taxon>
        <taxon>Bacillati</taxon>
        <taxon>Actinomycetota</taxon>
        <taxon>Actinomycetes</taxon>
        <taxon>Micromonosporales</taxon>
        <taxon>Micromonosporaceae</taxon>
        <taxon>Virgisporangium</taxon>
    </lineage>
</organism>
<name>A0A8J4DQM2_9ACTN</name>
<dbReference type="InterPro" id="IPR011006">
    <property type="entry name" value="CheY-like_superfamily"/>
</dbReference>
<dbReference type="InterPro" id="IPR001789">
    <property type="entry name" value="Sig_transdc_resp-reg_receiver"/>
</dbReference>
<accession>A0A8J4DQM2</accession>
<dbReference type="SMART" id="SM00448">
    <property type="entry name" value="REC"/>
    <property type="match status" value="1"/>
</dbReference>
<dbReference type="Gene3D" id="3.40.50.2300">
    <property type="match status" value="1"/>
</dbReference>
<dbReference type="SUPFAM" id="SSF52172">
    <property type="entry name" value="CheY-like"/>
    <property type="match status" value="1"/>
</dbReference>
<keyword evidence="5" id="KW-1185">Reference proteome</keyword>
<evidence type="ECO:0000256" key="2">
    <source>
        <dbReference type="PROSITE-ProRule" id="PRU00169"/>
    </source>
</evidence>
<evidence type="ECO:0000256" key="1">
    <source>
        <dbReference type="ARBA" id="ARBA00022553"/>
    </source>
</evidence>
<evidence type="ECO:0000313" key="4">
    <source>
        <dbReference type="EMBL" id="GIJ47185.1"/>
    </source>
</evidence>
<comment type="caution">
    <text evidence="4">The sequence shown here is derived from an EMBL/GenBank/DDBJ whole genome shotgun (WGS) entry which is preliminary data.</text>
</comment>
<dbReference type="GO" id="GO:0000160">
    <property type="term" value="P:phosphorelay signal transduction system"/>
    <property type="evidence" value="ECO:0007669"/>
    <property type="project" value="InterPro"/>
</dbReference>
<dbReference type="EMBL" id="BOPF01000014">
    <property type="protein sequence ID" value="GIJ47185.1"/>
    <property type="molecule type" value="Genomic_DNA"/>
</dbReference>
<dbReference type="CDD" id="cd00156">
    <property type="entry name" value="REC"/>
    <property type="match status" value="1"/>
</dbReference>
<evidence type="ECO:0000313" key="5">
    <source>
        <dbReference type="Proteomes" id="UP000619260"/>
    </source>
</evidence>
<dbReference type="InterPro" id="IPR050595">
    <property type="entry name" value="Bact_response_regulator"/>
</dbReference>
<dbReference type="RefSeq" id="WP_203900706.1">
    <property type="nucleotide sequence ID" value="NZ_BOPF01000014.1"/>
</dbReference>
<reference evidence="4" key="1">
    <citation type="submission" date="2021-01" db="EMBL/GenBank/DDBJ databases">
        <title>Whole genome shotgun sequence of Virgisporangium aliadipatigenens NBRC 105644.</title>
        <authorList>
            <person name="Komaki H."/>
            <person name="Tamura T."/>
        </authorList>
    </citation>
    <scope>NUCLEOTIDE SEQUENCE</scope>
    <source>
        <strain evidence="4">NBRC 105644</strain>
    </source>
</reference>
<feature type="domain" description="Response regulatory" evidence="3">
    <location>
        <begin position="5"/>
        <end position="122"/>
    </location>
</feature>
<dbReference type="PANTHER" id="PTHR44591:SF3">
    <property type="entry name" value="RESPONSE REGULATORY DOMAIN-CONTAINING PROTEIN"/>
    <property type="match status" value="1"/>
</dbReference>
<dbReference type="AlphaFoldDB" id="A0A8J4DQM2"/>